<evidence type="ECO:0000256" key="8">
    <source>
        <dbReference type="ARBA" id="ARBA00023186"/>
    </source>
</evidence>
<reference evidence="12 13" key="1">
    <citation type="submission" date="2024-03" db="EMBL/GenBank/DDBJ databases">
        <title>Human intestinal bacterial collection.</title>
        <authorList>
            <person name="Pauvert C."/>
            <person name="Hitch T.C.A."/>
            <person name="Clavel T."/>
        </authorList>
    </citation>
    <scope>NUCLEOTIDE SEQUENCE [LARGE SCALE GENOMIC DNA]</scope>
    <source>
        <strain evidence="12 13">CLA-JM-H44</strain>
    </source>
</reference>
<feature type="transmembrane region" description="Helical" evidence="10">
    <location>
        <begin position="191"/>
        <end position="213"/>
    </location>
</feature>
<dbReference type="RefSeq" id="WP_349218110.1">
    <property type="nucleotide sequence ID" value="NZ_JBBMFD010000003.1"/>
</dbReference>
<dbReference type="EMBL" id="JBBMFD010000003">
    <property type="protein sequence ID" value="MEQ2439844.1"/>
    <property type="molecule type" value="Genomic_DNA"/>
</dbReference>
<feature type="transmembrane region" description="Helical" evidence="10">
    <location>
        <begin position="92"/>
        <end position="113"/>
    </location>
</feature>
<evidence type="ECO:0000256" key="7">
    <source>
        <dbReference type="ARBA" id="ARBA00023136"/>
    </source>
</evidence>
<keyword evidence="3" id="KW-1003">Cell membrane</keyword>
<keyword evidence="2" id="KW-0813">Transport</keyword>
<comment type="subcellular location">
    <subcellularLocation>
        <location evidence="1">Cell membrane</location>
        <topology evidence="1">Multi-pass membrane protein</topology>
    </subcellularLocation>
    <subcellularLocation>
        <location evidence="9">Membrane</location>
        <topology evidence="9">Multi-pass membrane protein</topology>
    </subcellularLocation>
</comment>
<evidence type="ECO:0000256" key="3">
    <source>
        <dbReference type="ARBA" id="ARBA00022475"/>
    </source>
</evidence>
<evidence type="ECO:0000256" key="1">
    <source>
        <dbReference type="ARBA" id="ARBA00004651"/>
    </source>
</evidence>
<dbReference type="CDD" id="cd20070">
    <property type="entry name" value="5TM_YidC_Alb3"/>
    <property type="match status" value="1"/>
</dbReference>
<keyword evidence="4 9" id="KW-0812">Transmembrane</keyword>
<evidence type="ECO:0000259" key="11">
    <source>
        <dbReference type="Pfam" id="PF02096"/>
    </source>
</evidence>
<evidence type="ECO:0000256" key="6">
    <source>
        <dbReference type="ARBA" id="ARBA00022989"/>
    </source>
</evidence>
<organism evidence="12 13">
    <name type="scientific">Solibaculum intestinale</name>
    <dbReference type="NCBI Taxonomy" id="3133165"/>
    <lineage>
        <taxon>Bacteria</taxon>
        <taxon>Bacillati</taxon>
        <taxon>Bacillota</taxon>
        <taxon>Clostridia</taxon>
        <taxon>Eubacteriales</taxon>
        <taxon>Oscillospiraceae</taxon>
        <taxon>Solibaculum</taxon>
    </lineage>
</organism>
<dbReference type="PANTHER" id="PTHR12428">
    <property type="entry name" value="OXA1"/>
    <property type="match status" value="1"/>
</dbReference>
<accession>A0ABV1DYY6</accession>
<protein>
    <submittedName>
        <fullName evidence="12">YidC/Oxa1 family membrane protein insertase</fullName>
    </submittedName>
</protein>
<evidence type="ECO:0000256" key="2">
    <source>
        <dbReference type="ARBA" id="ARBA00022448"/>
    </source>
</evidence>
<comment type="similarity">
    <text evidence="9">Belongs to the OXA1/ALB3/YidC family.</text>
</comment>
<evidence type="ECO:0000256" key="5">
    <source>
        <dbReference type="ARBA" id="ARBA00022927"/>
    </source>
</evidence>
<dbReference type="InterPro" id="IPR028055">
    <property type="entry name" value="YidC/Oxa/ALB_C"/>
</dbReference>
<name>A0ABV1DYY6_9FIRM</name>
<dbReference type="NCBIfam" id="TIGR03592">
    <property type="entry name" value="yidC_oxa1_cterm"/>
    <property type="match status" value="1"/>
</dbReference>
<feature type="transmembrane region" description="Helical" evidence="10">
    <location>
        <begin position="248"/>
        <end position="268"/>
    </location>
</feature>
<evidence type="ECO:0000256" key="9">
    <source>
        <dbReference type="RuleBase" id="RU003945"/>
    </source>
</evidence>
<dbReference type="PANTHER" id="PTHR12428:SF65">
    <property type="entry name" value="CYTOCHROME C OXIDASE ASSEMBLY PROTEIN COX18, MITOCHONDRIAL"/>
    <property type="match status" value="1"/>
</dbReference>
<keyword evidence="13" id="KW-1185">Reference proteome</keyword>
<evidence type="ECO:0000256" key="4">
    <source>
        <dbReference type="ARBA" id="ARBA00022692"/>
    </source>
</evidence>
<gene>
    <name evidence="12" type="ORF">WMO26_03275</name>
</gene>
<comment type="caution">
    <text evidence="12">The sequence shown here is derived from an EMBL/GenBank/DDBJ whole genome shotgun (WGS) entry which is preliminary data.</text>
</comment>
<evidence type="ECO:0000256" key="10">
    <source>
        <dbReference type="SAM" id="Phobius"/>
    </source>
</evidence>
<dbReference type="InterPro" id="IPR001708">
    <property type="entry name" value="YidC/ALB3/OXA1/COX18"/>
</dbReference>
<evidence type="ECO:0000313" key="13">
    <source>
        <dbReference type="Proteomes" id="UP001489509"/>
    </source>
</evidence>
<sequence>MNFLETIISTPLGYVMEFCYMIVRSFPLALFIFTILTRLLLFPLNIKQQRSMVKSSAMQGKVKEIQQKYASDKQRQTEELQKLYAEEKMNPLSGCLPLLIQLPIMYGLFFVIYKPLTYILHVPQEIIDRAVAALSNVPANSMYAQIDVVGQYDAIVKQVPELANYGVQNMDMNLFGIINLGETPSFNNPSWLWLIPIASVVFQILQVFVMNFFNKRNGMPVTKSFLMIIVMPLIFFFFAFSVPGGVGFYWACGSLVAILQTCVTSTIYSPGRINARNEFRLAKGRLNKEKQIKDGRVHE</sequence>
<evidence type="ECO:0000313" key="12">
    <source>
        <dbReference type="EMBL" id="MEQ2439844.1"/>
    </source>
</evidence>
<keyword evidence="7 10" id="KW-0472">Membrane</keyword>
<feature type="domain" description="Membrane insertase YidC/Oxa/ALB C-terminal" evidence="11">
    <location>
        <begin position="28"/>
        <end position="264"/>
    </location>
</feature>
<keyword evidence="6 10" id="KW-1133">Transmembrane helix</keyword>
<feature type="transmembrane region" description="Helical" evidence="10">
    <location>
        <begin position="20"/>
        <end position="41"/>
    </location>
</feature>
<dbReference type="InterPro" id="IPR047196">
    <property type="entry name" value="YidC_ALB_C"/>
</dbReference>
<dbReference type="Proteomes" id="UP001489509">
    <property type="component" value="Unassembled WGS sequence"/>
</dbReference>
<feature type="transmembrane region" description="Helical" evidence="10">
    <location>
        <begin position="225"/>
        <end position="242"/>
    </location>
</feature>
<dbReference type="Pfam" id="PF02096">
    <property type="entry name" value="60KD_IMP"/>
    <property type="match status" value="1"/>
</dbReference>
<proteinExistence type="inferred from homology"/>
<keyword evidence="8" id="KW-0143">Chaperone</keyword>
<keyword evidence="5" id="KW-0653">Protein transport</keyword>